<name>Q2IP28_ANADE</name>
<dbReference type="EMBL" id="CP000251">
    <property type="protein sequence ID" value="ABC80561.1"/>
    <property type="molecule type" value="Genomic_DNA"/>
</dbReference>
<sequence length="202" mass="21405">MRTYLLAAAAALLALSCAGVGTKPLPLSPLPEGTVPVDYAPTGEVLTRGESTSFSAWQVVGPRVQMSRRADGSWAGTLVGRSYILKPGADGSLTAPGADLHFVRWGEELAVLGNLGDLRVRVRFHPGPGVATARGKTCQFRGNLVDCREKESREMPGIRLHGEAANLDAPVMPQLGLALLSIMYVEGVSAPSEHLQVRDPNP</sequence>
<dbReference type="Proteomes" id="UP000001935">
    <property type="component" value="Chromosome"/>
</dbReference>
<dbReference type="RefSeq" id="WP_011419844.1">
    <property type="nucleotide sequence ID" value="NC_007760.1"/>
</dbReference>
<feature type="signal peptide" evidence="1">
    <location>
        <begin position="1"/>
        <end position="20"/>
    </location>
</feature>
<evidence type="ECO:0000256" key="1">
    <source>
        <dbReference type="SAM" id="SignalP"/>
    </source>
</evidence>
<evidence type="ECO:0000313" key="3">
    <source>
        <dbReference type="Proteomes" id="UP000001935"/>
    </source>
</evidence>
<dbReference type="KEGG" id="ade:Adeh_0786"/>
<proteinExistence type="predicted"/>
<reference evidence="2 3" key="1">
    <citation type="submission" date="2006-01" db="EMBL/GenBank/DDBJ databases">
        <title>Complete sequence of Anaeromyxobacter dehalogenans 2CP-C.</title>
        <authorList>
            <consortium name="US DOE Joint Genome Institute"/>
            <person name="Copeland A."/>
            <person name="Lucas S."/>
            <person name="Lapidus A."/>
            <person name="Barry K."/>
            <person name="Detter J.C."/>
            <person name="Glavina T."/>
            <person name="Hammon N."/>
            <person name="Israni S."/>
            <person name="Pitluck S."/>
            <person name="Brettin T."/>
            <person name="Bruce D."/>
            <person name="Han C."/>
            <person name="Tapia R."/>
            <person name="Gilna P."/>
            <person name="Kiss H."/>
            <person name="Schmutz J."/>
            <person name="Larimer F."/>
            <person name="Land M."/>
            <person name="Kyrpides N."/>
            <person name="Anderson I."/>
            <person name="Sanford R.A."/>
            <person name="Ritalahti K.M."/>
            <person name="Thomas H.S."/>
            <person name="Kirby J.R."/>
            <person name="Zhulin I.B."/>
            <person name="Loeffler F.E."/>
            <person name="Richardson P."/>
        </authorList>
    </citation>
    <scope>NUCLEOTIDE SEQUENCE [LARGE SCALE GENOMIC DNA]</scope>
    <source>
        <strain evidence="2 3">2CP-C</strain>
    </source>
</reference>
<accession>Q2IP28</accession>
<dbReference type="OrthoDB" id="9870547at2"/>
<dbReference type="AlphaFoldDB" id="Q2IP28"/>
<dbReference type="PROSITE" id="PS51257">
    <property type="entry name" value="PROKAR_LIPOPROTEIN"/>
    <property type="match status" value="1"/>
</dbReference>
<organism evidence="2 3">
    <name type="scientific">Anaeromyxobacter dehalogenans (strain 2CP-C)</name>
    <dbReference type="NCBI Taxonomy" id="290397"/>
    <lineage>
        <taxon>Bacteria</taxon>
        <taxon>Pseudomonadati</taxon>
        <taxon>Myxococcota</taxon>
        <taxon>Myxococcia</taxon>
        <taxon>Myxococcales</taxon>
        <taxon>Cystobacterineae</taxon>
        <taxon>Anaeromyxobacteraceae</taxon>
        <taxon>Anaeromyxobacter</taxon>
    </lineage>
</organism>
<dbReference type="STRING" id="290397.Adeh_0786"/>
<feature type="chain" id="PRO_5004210063" description="Lipoprotein" evidence="1">
    <location>
        <begin position="21"/>
        <end position="202"/>
    </location>
</feature>
<gene>
    <name evidence="2" type="ordered locus">Adeh_0786</name>
</gene>
<dbReference type="HOGENOM" id="CLU_1431845_0_0_7"/>
<evidence type="ECO:0008006" key="4">
    <source>
        <dbReference type="Google" id="ProtNLM"/>
    </source>
</evidence>
<evidence type="ECO:0000313" key="2">
    <source>
        <dbReference type="EMBL" id="ABC80561.1"/>
    </source>
</evidence>
<keyword evidence="1" id="KW-0732">Signal</keyword>
<protein>
    <recommendedName>
        <fullName evidence="4">Lipoprotein</fullName>
    </recommendedName>
</protein>